<protein>
    <recommendedName>
        <fullName evidence="4">WG repeat-containing protein</fullName>
    </recommendedName>
</protein>
<comment type="caution">
    <text evidence="2">The sequence shown here is derived from an EMBL/GenBank/DDBJ whole genome shotgun (WGS) entry which is preliminary data.</text>
</comment>
<evidence type="ECO:0008006" key="4">
    <source>
        <dbReference type="Google" id="ProtNLM"/>
    </source>
</evidence>
<dbReference type="InterPro" id="IPR032774">
    <property type="entry name" value="WG_beta_rep"/>
</dbReference>
<dbReference type="Pfam" id="PF14903">
    <property type="entry name" value="WG_beta_rep"/>
    <property type="match status" value="2"/>
</dbReference>
<gene>
    <name evidence="2" type="ORF">C5749_07750</name>
</gene>
<dbReference type="Proteomes" id="UP000238642">
    <property type="component" value="Unassembled WGS sequence"/>
</dbReference>
<keyword evidence="3" id="KW-1185">Reference proteome</keyword>
<proteinExistence type="predicted"/>
<dbReference type="AlphaFoldDB" id="A0A2S9JUY4"/>
<dbReference type="PANTHER" id="PTHR37841">
    <property type="entry name" value="GLR2918 PROTEIN"/>
    <property type="match status" value="1"/>
</dbReference>
<dbReference type="OrthoDB" id="5464673at2"/>
<dbReference type="PROSITE" id="PS51257">
    <property type="entry name" value="PROKAR_LIPOPROTEIN"/>
    <property type="match status" value="1"/>
</dbReference>
<accession>A0A2S9JUY4</accession>
<feature type="signal peptide" evidence="1">
    <location>
        <begin position="1"/>
        <end position="22"/>
    </location>
</feature>
<sequence>MLCKVIATMNRTYIIMAIVLSAATFSCSQQNSLKSTMSEKDYITHLHTVSGSGLEKQLKDDGAYLNGVLDSIAGFELYYSFGLSVGDGSVSSTMDSLSEFVLPSKEVIAADLNHPGRKLYVEQKLALPESDFEFSAGYQQEGFQHIKAEDLKIDLQMMFAGGKAIKADDLPLTWVDSIQVRATYQFPVQYDTLVLDLQREKEIRYGNYTIKIDRSEGQEVSFSVPLDLSKKIIEYRGITSGGVPIAANSFSKFPVTGIDAGITKELQSLNKAFADNNKDAVVLQLEKDPKDLLSYIQQLDALYKEYTADENEKFEDDFEIVDYVKTMMQKYRDVLGVNGMQYEVKFPNEITQIYLYVAREYDNVNRDFTARNLLENSPDYSTYLDKETNQYGIVAANREIIIPASYDELNLRAGLFFTERKKAEFTSYRLNPDKRTMESLPKGLDFFNVLPDNDDFYLFQNEDRYVGVLDKDLKEIIPFRFEGAELCGDVFVMNATHRGRPYKVFYTRDGKGISIPGRIIAADCSGDFILLTTREGKSGILSNSGQLTVPLIYYIDAGYGILSDKLVAYQTKNKRNEKQGIINTLTGEIVVRAEDGFDWIGRFNEGLAVASFVQGYYDRITGYINEAGDIAIAPQFLAGTPFHNGMACVQDPDKKIHLINTRGQVVKTFPDVVPEGDSYYVSNYGRQKEHEDSVYYEINGRLYDEKGEPLPQDMVYKIKAMDNSSQKL</sequence>
<evidence type="ECO:0000256" key="1">
    <source>
        <dbReference type="SAM" id="SignalP"/>
    </source>
</evidence>
<organism evidence="2 3">
    <name type="scientific">Sphingobacterium gobiense</name>
    <dbReference type="NCBI Taxonomy" id="1382456"/>
    <lineage>
        <taxon>Bacteria</taxon>
        <taxon>Pseudomonadati</taxon>
        <taxon>Bacteroidota</taxon>
        <taxon>Sphingobacteriia</taxon>
        <taxon>Sphingobacteriales</taxon>
        <taxon>Sphingobacteriaceae</taxon>
        <taxon>Sphingobacterium</taxon>
    </lineage>
</organism>
<reference evidence="2 3" key="1">
    <citation type="submission" date="2018-02" db="EMBL/GenBank/DDBJ databases">
        <title>The draft genome of Sphingobacterium gobiense H7.</title>
        <authorList>
            <person name="Li L."/>
            <person name="Liu L."/>
            <person name="Zhang X."/>
            <person name="Wang T."/>
            <person name="Liang L."/>
        </authorList>
    </citation>
    <scope>NUCLEOTIDE SEQUENCE [LARGE SCALE GENOMIC DNA]</scope>
    <source>
        <strain evidence="2 3">ACCC 05757</strain>
    </source>
</reference>
<dbReference type="EMBL" id="PVBS01000001">
    <property type="protein sequence ID" value="PRD57089.1"/>
    <property type="molecule type" value="Genomic_DNA"/>
</dbReference>
<evidence type="ECO:0000313" key="3">
    <source>
        <dbReference type="Proteomes" id="UP000238642"/>
    </source>
</evidence>
<dbReference type="PANTHER" id="PTHR37841:SF1">
    <property type="entry name" value="DUF3298 DOMAIN-CONTAINING PROTEIN"/>
    <property type="match status" value="1"/>
</dbReference>
<keyword evidence="1" id="KW-0732">Signal</keyword>
<name>A0A2S9JUY4_9SPHI</name>
<evidence type="ECO:0000313" key="2">
    <source>
        <dbReference type="EMBL" id="PRD57089.1"/>
    </source>
</evidence>
<feature type="chain" id="PRO_5015480637" description="WG repeat-containing protein" evidence="1">
    <location>
        <begin position="23"/>
        <end position="728"/>
    </location>
</feature>